<dbReference type="EMBL" id="JADOTX010000001">
    <property type="protein sequence ID" value="MBG6069399.1"/>
    <property type="molecule type" value="Genomic_DNA"/>
</dbReference>
<proteinExistence type="predicted"/>
<gene>
    <name evidence="2" type="ORF">IW248_005686</name>
</gene>
<keyword evidence="1" id="KW-1133">Transmembrane helix</keyword>
<protein>
    <submittedName>
        <fullName evidence="2">Uncharacterized membrane protein YhaH (DUF805 family)</fullName>
    </submittedName>
</protein>
<reference evidence="2 3" key="1">
    <citation type="submission" date="2020-11" db="EMBL/GenBank/DDBJ databases">
        <title>Sequencing the genomes of 1000 actinobacteria strains.</title>
        <authorList>
            <person name="Klenk H.-P."/>
        </authorList>
    </citation>
    <scope>NUCLEOTIDE SEQUENCE [LARGE SCALE GENOMIC DNA]</scope>
    <source>
        <strain evidence="2 3">DSM 101692</strain>
    </source>
</reference>
<feature type="transmembrane region" description="Helical" evidence="1">
    <location>
        <begin position="21"/>
        <end position="43"/>
    </location>
</feature>
<evidence type="ECO:0000313" key="2">
    <source>
        <dbReference type="EMBL" id="MBG6069399.1"/>
    </source>
</evidence>
<dbReference type="Proteomes" id="UP000614915">
    <property type="component" value="Unassembled WGS sequence"/>
</dbReference>
<organism evidence="2 3">
    <name type="scientific">Micromonospora ureilytica</name>
    <dbReference type="NCBI Taxonomy" id="709868"/>
    <lineage>
        <taxon>Bacteria</taxon>
        <taxon>Bacillati</taxon>
        <taxon>Actinomycetota</taxon>
        <taxon>Actinomycetes</taxon>
        <taxon>Micromonosporales</taxon>
        <taxon>Micromonosporaceae</taxon>
        <taxon>Micromonospora</taxon>
    </lineage>
</organism>
<feature type="transmembrane region" description="Helical" evidence="1">
    <location>
        <begin position="98"/>
        <end position="118"/>
    </location>
</feature>
<keyword evidence="1" id="KW-0472">Membrane</keyword>
<dbReference type="RefSeq" id="WP_196929400.1">
    <property type="nucleotide sequence ID" value="NZ_JADOTX010000001.1"/>
</dbReference>
<keyword evidence="1" id="KW-0812">Transmembrane</keyword>
<name>A0ABS0JR05_9ACTN</name>
<evidence type="ECO:0000313" key="3">
    <source>
        <dbReference type="Proteomes" id="UP000614915"/>
    </source>
</evidence>
<accession>A0ABS0JR05</accession>
<evidence type="ECO:0000256" key="1">
    <source>
        <dbReference type="SAM" id="Phobius"/>
    </source>
</evidence>
<keyword evidence="3" id="KW-1185">Reference proteome</keyword>
<comment type="caution">
    <text evidence="2">The sequence shown here is derived from an EMBL/GenBank/DDBJ whole genome shotgun (WGS) entry which is preliminary data.</text>
</comment>
<sequence>MTLSPPRIDVTEADKADARSSFLVLACWYVAVVVAFGLFLGTLSGSVPADCGEVCDSERSRALLFGLYVALPAMFLALLVSLTTLAVLISRTRLRSSALVGTLAAALPLVACGLLVTIL</sequence>
<feature type="transmembrane region" description="Helical" evidence="1">
    <location>
        <begin position="63"/>
        <end position="89"/>
    </location>
</feature>